<evidence type="ECO:0000256" key="1">
    <source>
        <dbReference type="ARBA" id="ARBA00023125"/>
    </source>
</evidence>
<dbReference type="EMBL" id="UFSB01000001">
    <property type="protein sequence ID" value="SUU34996.1"/>
    <property type="molecule type" value="Genomic_DNA"/>
</dbReference>
<dbReference type="InParanoid" id="A0A263HC57"/>
<reference evidence="3 5" key="1">
    <citation type="submission" date="2017-07" db="EMBL/GenBank/DDBJ databases">
        <title>Virulence factors identified in Actinobacillus seminis.</title>
        <authorList>
            <person name="Negrete-Abascal E."/>
            <person name="Vaca-Pacheco S."/>
            <person name="Montes-Garcia F."/>
            <person name="Leyto-Gil A.M."/>
            <person name="Fragoso-Garcia E."/>
            <person name="Carvente-Garcia R."/>
            <person name="Perez-Agueros S."/>
            <person name="Castelan-Sanchez H.G."/>
            <person name="Garcia-Molina A."/>
            <person name="Villamar T.E."/>
            <person name="Vazquez-Cruz C."/>
        </authorList>
    </citation>
    <scope>NUCLEOTIDE SEQUENCE [LARGE SCALE GENOMIC DNA]</scope>
    <source>
        <strain evidence="3 5">ATCC 15768</strain>
    </source>
</reference>
<accession>A0A263HC57</accession>
<proteinExistence type="predicted"/>
<dbReference type="Pfam" id="PF02311">
    <property type="entry name" value="AraC_binding"/>
    <property type="match status" value="1"/>
</dbReference>
<dbReference type="AlphaFoldDB" id="A0A263HC57"/>
<evidence type="ECO:0000313" key="3">
    <source>
        <dbReference type="EMBL" id="OZN24701.1"/>
    </source>
</evidence>
<dbReference type="Gene3D" id="2.60.120.10">
    <property type="entry name" value="Jelly Rolls"/>
    <property type="match status" value="1"/>
</dbReference>
<dbReference type="SUPFAM" id="SSF51182">
    <property type="entry name" value="RmlC-like cupins"/>
    <property type="match status" value="1"/>
</dbReference>
<dbReference type="InterPro" id="IPR014710">
    <property type="entry name" value="RmlC-like_jellyroll"/>
</dbReference>
<evidence type="ECO:0000259" key="2">
    <source>
        <dbReference type="Pfam" id="PF02311"/>
    </source>
</evidence>
<evidence type="ECO:0000313" key="6">
    <source>
        <dbReference type="Proteomes" id="UP000254507"/>
    </source>
</evidence>
<dbReference type="Proteomes" id="UP000215738">
    <property type="component" value="Unassembled WGS sequence"/>
</dbReference>
<name>A0A263HC57_9PAST</name>
<dbReference type="Proteomes" id="UP000254507">
    <property type="component" value="Unassembled WGS sequence"/>
</dbReference>
<dbReference type="RefSeq" id="WP_094946477.1">
    <property type="nucleotide sequence ID" value="NZ_NLFK01000006.1"/>
</dbReference>
<dbReference type="CDD" id="cd02208">
    <property type="entry name" value="cupin_RmlC-like"/>
    <property type="match status" value="1"/>
</dbReference>
<keyword evidence="1" id="KW-0238">DNA-binding</keyword>
<dbReference type="InterPro" id="IPR003313">
    <property type="entry name" value="AraC-bd"/>
</dbReference>
<dbReference type="InterPro" id="IPR011051">
    <property type="entry name" value="RmlC_Cupin_sf"/>
</dbReference>
<reference evidence="4 6" key="2">
    <citation type="submission" date="2018-06" db="EMBL/GenBank/DDBJ databases">
        <authorList>
            <consortium name="Pathogen Informatics"/>
            <person name="Doyle S."/>
        </authorList>
    </citation>
    <scope>NUCLEOTIDE SEQUENCE [LARGE SCALE GENOMIC DNA]</scope>
    <source>
        <strain evidence="4 6">NCTC10851</strain>
    </source>
</reference>
<protein>
    <submittedName>
        <fullName evidence="4">AraC-like ligand binding domain</fullName>
    </submittedName>
</protein>
<dbReference type="GO" id="GO:0006355">
    <property type="term" value="P:regulation of DNA-templated transcription"/>
    <property type="evidence" value="ECO:0007669"/>
    <property type="project" value="InterPro"/>
</dbReference>
<gene>
    <name evidence="3" type="ORF">CFY87_06785</name>
    <name evidence="4" type="ORF">NCTC10851_00686</name>
</gene>
<dbReference type="GO" id="GO:0003677">
    <property type="term" value="F:DNA binding"/>
    <property type="evidence" value="ECO:0007669"/>
    <property type="project" value="UniProtKB-KW"/>
</dbReference>
<evidence type="ECO:0000313" key="4">
    <source>
        <dbReference type="EMBL" id="SUU34996.1"/>
    </source>
</evidence>
<dbReference type="OrthoDB" id="1050625at2"/>
<dbReference type="EMBL" id="NLFK01000006">
    <property type="protein sequence ID" value="OZN24701.1"/>
    <property type="molecule type" value="Genomic_DNA"/>
</dbReference>
<keyword evidence="5" id="KW-1185">Reference proteome</keyword>
<organism evidence="4 6">
    <name type="scientific">Actinobacillus seminis</name>
    <dbReference type="NCBI Taxonomy" id="722"/>
    <lineage>
        <taxon>Bacteria</taxon>
        <taxon>Pseudomonadati</taxon>
        <taxon>Pseudomonadota</taxon>
        <taxon>Gammaproteobacteria</taxon>
        <taxon>Pasteurellales</taxon>
        <taxon>Pasteurellaceae</taxon>
        <taxon>Actinobacillus</taxon>
    </lineage>
</organism>
<feature type="domain" description="AraC-type arabinose-binding/dimerisation" evidence="2">
    <location>
        <begin position="2"/>
        <end position="52"/>
    </location>
</feature>
<evidence type="ECO:0000313" key="5">
    <source>
        <dbReference type="Proteomes" id="UP000215738"/>
    </source>
</evidence>
<sequence length="77" mass="9189">MQQNFPRVLHKHDDRLEIVFIVKGRGIHLIGDVKYHTKPDDILIFNRDIIHDEMSELNSDMVEIYILKAWKKSVVLY</sequence>